<dbReference type="InterPro" id="IPR011545">
    <property type="entry name" value="DEAD/DEAH_box_helicase_dom"/>
</dbReference>
<keyword evidence="1" id="KW-0547">Nucleotide-binding</keyword>
<evidence type="ECO:0000256" key="3">
    <source>
        <dbReference type="ARBA" id="ARBA00022806"/>
    </source>
</evidence>
<dbReference type="Proteomes" id="UP001295469">
    <property type="component" value="Chromosome C01"/>
</dbReference>
<dbReference type="InterPro" id="IPR014001">
    <property type="entry name" value="Helicase_ATP-bd"/>
</dbReference>
<feature type="compositionally biased region" description="Basic and acidic residues" evidence="5">
    <location>
        <begin position="737"/>
        <end position="749"/>
    </location>
</feature>
<dbReference type="PANTHER" id="PTHR47959:SF1">
    <property type="entry name" value="ATP-DEPENDENT RNA HELICASE DBPA"/>
    <property type="match status" value="1"/>
</dbReference>
<keyword evidence="3" id="KW-0347">Helicase</keyword>
<evidence type="ECO:0000256" key="5">
    <source>
        <dbReference type="SAM" id="MobiDB-lite"/>
    </source>
</evidence>
<evidence type="ECO:0000256" key="4">
    <source>
        <dbReference type="ARBA" id="ARBA00022840"/>
    </source>
</evidence>
<dbReference type="SMART" id="SM00487">
    <property type="entry name" value="DEXDc"/>
    <property type="match status" value="1"/>
</dbReference>
<dbReference type="PROSITE" id="PS51192">
    <property type="entry name" value="HELICASE_ATP_BIND_1"/>
    <property type="match status" value="1"/>
</dbReference>
<dbReference type="GO" id="GO:0016787">
    <property type="term" value="F:hydrolase activity"/>
    <property type="evidence" value="ECO:0007669"/>
    <property type="project" value="UniProtKB-KW"/>
</dbReference>
<dbReference type="GO" id="GO:0004386">
    <property type="term" value="F:helicase activity"/>
    <property type="evidence" value="ECO:0007669"/>
    <property type="project" value="UniProtKB-KW"/>
</dbReference>
<gene>
    <name evidence="7" type="ORF">DARMORV10_C01P37060.1</name>
</gene>
<dbReference type="InterPro" id="IPR059027">
    <property type="entry name" value="DD_DDX21-DDX50"/>
</dbReference>
<sequence length="853" mass="97197">MFYRRTWKAWKKGYLLYEVKTDEDKEDESDEGASDPEEEIGVDKVCEWIESLSKLWKRDLEYIDTGQNDDVKKNDVKKEKKKKSSKKMKLSVEDVKINNSNAVLKFKITDPLREKLQATTSEMILGGADLVGRARTGQGKKLVLVLPILKSLINGPAKRKNKNRYGRPQSVLILLPTRELAKQVFADFDAYEGFVALNSCCVYEGSQEIKLKRGADIVVGTPGRIKDHTERHNIATRFLKQDKKTIDLVGNDKIKASNSVRPIALPCSKQSMSRLIPYTISLYSSGGSKICFTKTKDQASQFSGLLPGARALHGDIQQSQRKITLVGFRKGQTGGAGKSGVAIMLYGSRKSGLSSIEKQTGKRFEHVSAPQPNDIAKAVGMEAAEKIIQVCDGVVPAFMTAAEEVADEYGEGDKLLRNCFLRQMVKENDGNSKTQVIGESEIESFEKDEDLVLDQKEFETLYHHEEKSAGDIIMGQSRISEDSAEKNNEDRMKIGQSCVEYENLESFLKLPLEDPCILAHKENESLRIVWRTLGLKIAATYFSLYVVNTCKVLWIVNAKVETFELGKTRVSNLRPRKSDLRTDRRYKRNPRTWADKKENEGSGLRGNKLGQVRDQRDPYPDILKQRRLRDHYKKYGYCHETKSNRATNFDRERREHKTIVDERTRSGYPVRQGERISMSYRHTGLCVYETEGKEDFMETNLEKPEDSTKTAKKLLAESKTEKAQKGSTKTTTKKRLDKSVHSDAKKRNSEGGSMDMQIAKSLKSKKKNSWAMKSSTKEFEQILKSHQKRNRTAVEEVEFNKSEHGEELVSKRASIWWSLDKKFYDGIIKSYKRLNKMHLKSLILIILKKNVGR</sequence>
<reference evidence="7" key="1">
    <citation type="submission" date="2021-01" db="EMBL/GenBank/DDBJ databases">
        <authorList>
            <consortium name="Genoscope - CEA"/>
            <person name="William W."/>
        </authorList>
    </citation>
    <scope>NUCLEOTIDE SEQUENCE</scope>
</reference>
<evidence type="ECO:0000256" key="2">
    <source>
        <dbReference type="ARBA" id="ARBA00022801"/>
    </source>
</evidence>
<feature type="compositionally biased region" description="Acidic residues" evidence="5">
    <location>
        <begin position="24"/>
        <end position="40"/>
    </location>
</feature>
<dbReference type="Pfam" id="PF00270">
    <property type="entry name" value="DEAD"/>
    <property type="match status" value="1"/>
</dbReference>
<feature type="region of interest" description="Disordered" evidence="5">
    <location>
        <begin position="22"/>
        <end position="41"/>
    </location>
</feature>
<dbReference type="PANTHER" id="PTHR47959">
    <property type="entry name" value="ATP-DEPENDENT RNA HELICASE RHLE-RELATED"/>
    <property type="match status" value="1"/>
</dbReference>
<feature type="region of interest" description="Disordered" evidence="5">
    <location>
        <begin position="580"/>
        <end position="615"/>
    </location>
</feature>
<feature type="region of interest" description="Disordered" evidence="5">
    <location>
        <begin position="715"/>
        <end position="758"/>
    </location>
</feature>
<accession>A0A816RR84</accession>
<evidence type="ECO:0000256" key="1">
    <source>
        <dbReference type="ARBA" id="ARBA00022741"/>
    </source>
</evidence>
<dbReference type="AlphaFoldDB" id="A0A816RR84"/>
<feature type="compositionally biased region" description="Basic and acidic residues" evidence="5">
    <location>
        <begin position="715"/>
        <end position="724"/>
    </location>
</feature>
<keyword evidence="2" id="KW-0378">Hydrolase</keyword>
<protein>
    <submittedName>
        <fullName evidence="7">(rape) hypothetical protein</fullName>
    </submittedName>
</protein>
<dbReference type="Gene3D" id="3.40.50.300">
    <property type="entry name" value="P-loop containing nucleotide triphosphate hydrolases"/>
    <property type="match status" value="1"/>
</dbReference>
<dbReference type="SUPFAM" id="SSF52540">
    <property type="entry name" value="P-loop containing nucleoside triphosphate hydrolases"/>
    <property type="match status" value="2"/>
</dbReference>
<evidence type="ECO:0000313" key="7">
    <source>
        <dbReference type="EMBL" id="CAF2075707.1"/>
    </source>
</evidence>
<name>A0A816RR84_BRANA</name>
<organism evidence="7">
    <name type="scientific">Brassica napus</name>
    <name type="common">Rape</name>
    <dbReference type="NCBI Taxonomy" id="3708"/>
    <lineage>
        <taxon>Eukaryota</taxon>
        <taxon>Viridiplantae</taxon>
        <taxon>Streptophyta</taxon>
        <taxon>Embryophyta</taxon>
        <taxon>Tracheophyta</taxon>
        <taxon>Spermatophyta</taxon>
        <taxon>Magnoliopsida</taxon>
        <taxon>eudicotyledons</taxon>
        <taxon>Gunneridae</taxon>
        <taxon>Pentapetalae</taxon>
        <taxon>rosids</taxon>
        <taxon>malvids</taxon>
        <taxon>Brassicales</taxon>
        <taxon>Brassicaceae</taxon>
        <taxon>Brassiceae</taxon>
        <taxon>Brassica</taxon>
    </lineage>
</organism>
<dbReference type="GO" id="GO:0003676">
    <property type="term" value="F:nucleic acid binding"/>
    <property type="evidence" value="ECO:0007669"/>
    <property type="project" value="InterPro"/>
</dbReference>
<dbReference type="GO" id="GO:0005524">
    <property type="term" value="F:ATP binding"/>
    <property type="evidence" value="ECO:0007669"/>
    <property type="project" value="UniProtKB-KW"/>
</dbReference>
<proteinExistence type="predicted"/>
<dbReference type="InterPro" id="IPR050079">
    <property type="entry name" value="DEAD_box_RNA_helicase"/>
</dbReference>
<dbReference type="InterPro" id="IPR027417">
    <property type="entry name" value="P-loop_NTPase"/>
</dbReference>
<dbReference type="EMBL" id="HG994365">
    <property type="protein sequence ID" value="CAF2075707.1"/>
    <property type="molecule type" value="Genomic_DNA"/>
</dbReference>
<dbReference type="Pfam" id="PF26142">
    <property type="entry name" value="DD_DDX21-DDX50"/>
    <property type="match status" value="1"/>
</dbReference>
<evidence type="ECO:0000259" key="6">
    <source>
        <dbReference type="PROSITE" id="PS51192"/>
    </source>
</evidence>
<keyword evidence="4" id="KW-0067">ATP-binding</keyword>
<feature type="domain" description="Helicase ATP-binding" evidence="6">
    <location>
        <begin position="121"/>
        <end position="314"/>
    </location>
</feature>